<evidence type="ECO:0000313" key="2">
    <source>
        <dbReference type="Proteomes" id="UP000626109"/>
    </source>
</evidence>
<gene>
    <name evidence="1" type="ORF">PGLA2088_LOCUS6317</name>
</gene>
<dbReference type="Proteomes" id="UP000626109">
    <property type="component" value="Unassembled WGS sequence"/>
</dbReference>
<comment type="caution">
    <text evidence="1">The sequence shown here is derived from an EMBL/GenBank/DDBJ whole genome shotgun (WGS) entry which is preliminary data.</text>
</comment>
<dbReference type="EMBL" id="CAJNNW010006247">
    <property type="protein sequence ID" value="CAE8648151.1"/>
    <property type="molecule type" value="Genomic_DNA"/>
</dbReference>
<evidence type="ECO:0000313" key="1">
    <source>
        <dbReference type="EMBL" id="CAE8648151.1"/>
    </source>
</evidence>
<accession>A0A813IBL1</accession>
<protein>
    <submittedName>
        <fullName evidence="1">Uncharacterized protein</fullName>
    </submittedName>
</protein>
<organism evidence="1 2">
    <name type="scientific">Polarella glacialis</name>
    <name type="common">Dinoflagellate</name>
    <dbReference type="NCBI Taxonomy" id="89957"/>
    <lineage>
        <taxon>Eukaryota</taxon>
        <taxon>Sar</taxon>
        <taxon>Alveolata</taxon>
        <taxon>Dinophyceae</taxon>
        <taxon>Suessiales</taxon>
        <taxon>Suessiaceae</taxon>
        <taxon>Polarella</taxon>
    </lineage>
</organism>
<proteinExistence type="predicted"/>
<dbReference type="AlphaFoldDB" id="A0A813IBL1"/>
<sequence>MPQSFAPEPQSSQLVTAGGLREAKRRRLHVDHTVPSRRNRYRATLQRAVEAAAQGASPADVGRAAVEAVAVKAEELQRQELAFDEGLAPALEFMTVMGTLPGAVFSQLLSQLWRRLDEALRRGAPEAVKTVLSEMQHHVASSK</sequence>
<name>A0A813IBL1_POLGL</name>
<reference evidence="1" key="1">
    <citation type="submission" date="2021-02" db="EMBL/GenBank/DDBJ databases">
        <authorList>
            <person name="Dougan E. K."/>
            <person name="Rhodes N."/>
            <person name="Thang M."/>
            <person name="Chan C."/>
        </authorList>
    </citation>
    <scope>NUCLEOTIDE SEQUENCE</scope>
</reference>
<feature type="non-terminal residue" evidence="1">
    <location>
        <position position="1"/>
    </location>
</feature>